<keyword evidence="3" id="KW-0677">Repeat</keyword>
<keyword evidence="9" id="KW-0472">Membrane</keyword>
<evidence type="ECO:0000256" key="8">
    <source>
        <dbReference type="SAM" id="MobiDB-lite"/>
    </source>
</evidence>
<feature type="region of interest" description="Disordered" evidence="8">
    <location>
        <begin position="201"/>
        <end position="250"/>
    </location>
</feature>
<dbReference type="GO" id="GO:0000978">
    <property type="term" value="F:RNA polymerase II cis-regulatory region sequence-specific DNA binding"/>
    <property type="evidence" value="ECO:0007669"/>
    <property type="project" value="TreeGrafter"/>
</dbReference>
<dbReference type="PROSITE" id="PS50157">
    <property type="entry name" value="ZINC_FINGER_C2H2_2"/>
    <property type="match status" value="2"/>
</dbReference>
<gene>
    <name evidence="11" type="primary">GLIS3</name>
    <name evidence="11" type="ORF">E2C01_080974</name>
</gene>
<keyword evidence="9" id="KW-1133">Transmembrane helix</keyword>
<keyword evidence="6" id="KW-0539">Nucleus</keyword>
<dbReference type="GO" id="GO:0005634">
    <property type="term" value="C:nucleus"/>
    <property type="evidence" value="ECO:0007669"/>
    <property type="project" value="UniProtKB-SubCell"/>
</dbReference>
<accession>A0A5B7IZT5</accession>
<evidence type="ECO:0000256" key="3">
    <source>
        <dbReference type="ARBA" id="ARBA00022737"/>
    </source>
</evidence>
<dbReference type="SMART" id="SM00355">
    <property type="entry name" value="ZnF_C2H2"/>
    <property type="match status" value="2"/>
</dbReference>
<feature type="compositionally biased region" description="Low complexity" evidence="8">
    <location>
        <begin position="206"/>
        <end position="217"/>
    </location>
</feature>
<dbReference type="Gene3D" id="3.30.160.60">
    <property type="entry name" value="Classic Zinc Finger"/>
    <property type="match status" value="2"/>
</dbReference>
<feature type="region of interest" description="Disordered" evidence="8">
    <location>
        <begin position="1"/>
        <end position="58"/>
    </location>
</feature>
<feature type="domain" description="C2H2-type" evidence="10">
    <location>
        <begin position="340"/>
        <end position="367"/>
    </location>
</feature>
<evidence type="ECO:0000256" key="9">
    <source>
        <dbReference type="SAM" id="Phobius"/>
    </source>
</evidence>
<feature type="compositionally biased region" description="Polar residues" evidence="8">
    <location>
        <begin position="1"/>
        <end position="12"/>
    </location>
</feature>
<dbReference type="EMBL" id="VSRR010070644">
    <property type="protein sequence ID" value="MPC86158.1"/>
    <property type="molecule type" value="Genomic_DNA"/>
</dbReference>
<feature type="region of interest" description="Disordered" evidence="8">
    <location>
        <begin position="262"/>
        <end position="298"/>
    </location>
</feature>
<organism evidence="11 12">
    <name type="scientific">Portunus trituberculatus</name>
    <name type="common">Swimming crab</name>
    <name type="synonym">Neptunus trituberculatus</name>
    <dbReference type="NCBI Taxonomy" id="210409"/>
    <lineage>
        <taxon>Eukaryota</taxon>
        <taxon>Metazoa</taxon>
        <taxon>Ecdysozoa</taxon>
        <taxon>Arthropoda</taxon>
        <taxon>Crustacea</taxon>
        <taxon>Multicrustacea</taxon>
        <taxon>Malacostraca</taxon>
        <taxon>Eumalacostraca</taxon>
        <taxon>Eucarida</taxon>
        <taxon>Decapoda</taxon>
        <taxon>Pleocyemata</taxon>
        <taxon>Brachyura</taxon>
        <taxon>Eubrachyura</taxon>
        <taxon>Portunoidea</taxon>
        <taxon>Portunidae</taxon>
        <taxon>Portuninae</taxon>
        <taxon>Portunus</taxon>
    </lineage>
</organism>
<dbReference type="SUPFAM" id="SSF57667">
    <property type="entry name" value="beta-beta-alpha zinc fingers"/>
    <property type="match status" value="2"/>
</dbReference>
<keyword evidence="5" id="KW-0862">Zinc</keyword>
<dbReference type="InterPro" id="IPR056436">
    <property type="entry name" value="Znf-C2H2_ZIC1-5/GLI1-3-like"/>
</dbReference>
<feature type="region of interest" description="Disordered" evidence="8">
    <location>
        <begin position="151"/>
        <end position="184"/>
    </location>
</feature>
<protein>
    <submittedName>
        <fullName evidence="11">Zinc finger protein GLIS3</fullName>
    </submittedName>
</protein>
<feature type="compositionally biased region" description="Low complexity" evidence="8">
    <location>
        <begin position="151"/>
        <end position="173"/>
    </location>
</feature>
<dbReference type="GO" id="GO:0008270">
    <property type="term" value="F:zinc ion binding"/>
    <property type="evidence" value="ECO:0007669"/>
    <property type="project" value="UniProtKB-KW"/>
</dbReference>
<dbReference type="GO" id="GO:0140297">
    <property type="term" value="F:DNA-binding transcription factor binding"/>
    <property type="evidence" value="ECO:0007669"/>
    <property type="project" value="UniProtKB-ARBA"/>
</dbReference>
<sequence>MHLDNYTGSQAGSPEPLMPSELTCDLGGLISPLGESPHASPLGPPAFSPPTISVEAPQDSTGASQLATAMTALGELHGDLYLSGEEWPPSLENMLTALPGGSSLPQLVVTDPRQTQELFIPTAAQNAPATDLLDLPTTEGFDMYLGAASPMSVSPGGSSLPSPFASNRGSFSSSRRRQCSTSPMHIDGLDWHAIIRSSPTCLHTASQGPPLSSSPSGGSYGHLIPRPDTLTPQQPPQQQPGQPQTPERGYNFESLVSDASQKTLKVEPDLSPPSATPAATNTAHSEEEGRPGSPAEDDGPRMCRWVDCNAFFGCREALSRHIEKAHIDQRKGDDFTCFWAACQRRYRPFNARYKLLIHMRVHSGEKPNKCTVSSVVVYLYVCVCFIYIFFHLSL</sequence>
<dbReference type="PANTHER" id="PTHR45718:SF7">
    <property type="entry name" value="C2H2-TYPE DOMAIN-CONTAINING PROTEIN"/>
    <property type="match status" value="1"/>
</dbReference>
<evidence type="ECO:0000256" key="6">
    <source>
        <dbReference type="ARBA" id="ARBA00023242"/>
    </source>
</evidence>
<dbReference type="OrthoDB" id="3214149at2759"/>
<dbReference type="GO" id="GO:0000981">
    <property type="term" value="F:DNA-binding transcription factor activity, RNA polymerase II-specific"/>
    <property type="evidence" value="ECO:0007669"/>
    <property type="project" value="TreeGrafter"/>
</dbReference>
<comment type="subcellular location">
    <subcellularLocation>
        <location evidence="1">Nucleus</location>
    </subcellularLocation>
</comment>
<keyword evidence="12" id="KW-1185">Reference proteome</keyword>
<evidence type="ECO:0000256" key="1">
    <source>
        <dbReference type="ARBA" id="ARBA00004123"/>
    </source>
</evidence>
<dbReference type="FunFam" id="3.30.160.60:FF:000031">
    <property type="entry name" value="GLI family zinc finger 3"/>
    <property type="match status" value="1"/>
</dbReference>
<proteinExistence type="predicted"/>
<dbReference type="PANTHER" id="PTHR45718">
    <property type="entry name" value="TRANSCRIPTIONAL ACTIVATOR CUBITUS INTERRUPTUS"/>
    <property type="match status" value="1"/>
</dbReference>
<name>A0A5B7IZT5_PORTR</name>
<evidence type="ECO:0000313" key="12">
    <source>
        <dbReference type="Proteomes" id="UP000324222"/>
    </source>
</evidence>
<dbReference type="InterPro" id="IPR013087">
    <property type="entry name" value="Znf_C2H2_type"/>
</dbReference>
<evidence type="ECO:0000256" key="2">
    <source>
        <dbReference type="ARBA" id="ARBA00022723"/>
    </source>
</evidence>
<evidence type="ECO:0000256" key="7">
    <source>
        <dbReference type="PROSITE-ProRule" id="PRU00042"/>
    </source>
</evidence>
<evidence type="ECO:0000256" key="4">
    <source>
        <dbReference type="ARBA" id="ARBA00022771"/>
    </source>
</evidence>
<dbReference type="InterPro" id="IPR036236">
    <property type="entry name" value="Znf_C2H2_sf"/>
</dbReference>
<evidence type="ECO:0000313" key="11">
    <source>
        <dbReference type="EMBL" id="MPC86158.1"/>
    </source>
</evidence>
<keyword evidence="9" id="KW-0812">Transmembrane</keyword>
<keyword evidence="4 7" id="KW-0863">Zinc-finger</keyword>
<dbReference type="PROSITE" id="PS00028">
    <property type="entry name" value="ZINC_FINGER_C2H2_1"/>
    <property type="match status" value="1"/>
</dbReference>
<dbReference type="InterPro" id="IPR043359">
    <property type="entry name" value="GLI-like"/>
</dbReference>
<keyword evidence="2" id="KW-0479">Metal-binding</keyword>
<evidence type="ECO:0000256" key="5">
    <source>
        <dbReference type="ARBA" id="ARBA00022833"/>
    </source>
</evidence>
<evidence type="ECO:0000259" key="10">
    <source>
        <dbReference type="PROSITE" id="PS50157"/>
    </source>
</evidence>
<reference evidence="11 12" key="1">
    <citation type="submission" date="2019-05" db="EMBL/GenBank/DDBJ databases">
        <title>Another draft genome of Portunus trituberculatus and its Hox gene families provides insights of decapod evolution.</title>
        <authorList>
            <person name="Jeong J.-H."/>
            <person name="Song I."/>
            <person name="Kim S."/>
            <person name="Choi T."/>
            <person name="Kim D."/>
            <person name="Ryu S."/>
            <person name="Kim W."/>
        </authorList>
    </citation>
    <scope>NUCLEOTIDE SEQUENCE [LARGE SCALE GENOMIC DNA]</scope>
    <source>
        <tissue evidence="11">Muscle</tissue>
    </source>
</reference>
<comment type="caution">
    <text evidence="11">The sequence shown here is derived from an EMBL/GenBank/DDBJ whole genome shotgun (WGS) entry which is preliminary data.</text>
</comment>
<dbReference type="Pfam" id="PF23561">
    <property type="entry name" value="zf-C2H2_15"/>
    <property type="match status" value="1"/>
</dbReference>
<feature type="transmembrane region" description="Helical" evidence="9">
    <location>
        <begin position="375"/>
        <end position="392"/>
    </location>
</feature>
<dbReference type="Proteomes" id="UP000324222">
    <property type="component" value="Unassembled WGS sequence"/>
</dbReference>
<feature type="domain" description="C2H2-type" evidence="10">
    <location>
        <begin position="301"/>
        <end position="331"/>
    </location>
</feature>
<dbReference type="AlphaFoldDB" id="A0A5B7IZT5"/>